<dbReference type="Proteomes" id="UP000011717">
    <property type="component" value="Unassembled WGS sequence"/>
</dbReference>
<dbReference type="Pfam" id="PF04389">
    <property type="entry name" value="Peptidase_M28"/>
    <property type="match status" value="1"/>
</dbReference>
<gene>
    <name evidence="2" type="ORF">C725_0289</name>
</gene>
<dbReference type="GO" id="GO:0008235">
    <property type="term" value="F:metalloexopeptidase activity"/>
    <property type="evidence" value="ECO:0007669"/>
    <property type="project" value="InterPro"/>
</dbReference>
<dbReference type="PANTHER" id="PTHR12147:SF26">
    <property type="entry name" value="PEPTIDASE M28 DOMAIN-CONTAINING PROTEIN"/>
    <property type="match status" value="1"/>
</dbReference>
<comment type="caution">
    <text evidence="2">The sequence shown here is derived from an EMBL/GenBank/DDBJ whole genome shotgun (WGS) entry which is preliminary data.</text>
</comment>
<dbReference type="Gene3D" id="3.40.630.10">
    <property type="entry name" value="Zn peptidases"/>
    <property type="match status" value="1"/>
</dbReference>
<keyword evidence="3" id="KW-1185">Reference proteome</keyword>
<name>M2TCX4_9SPHN</name>
<dbReference type="InterPro" id="IPR007484">
    <property type="entry name" value="Peptidase_M28"/>
</dbReference>
<organism evidence="2 3">
    <name type="scientific">Pacificimonas flava</name>
    <dbReference type="NCBI Taxonomy" id="1234595"/>
    <lineage>
        <taxon>Bacteria</taxon>
        <taxon>Pseudomonadati</taxon>
        <taxon>Pseudomonadota</taxon>
        <taxon>Alphaproteobacteria</taxon>
        <taxon>Sphingomonadales</taxon>
        <taxon>Sphingosinicellaceae</taxon>
        <taxon>Pacificimonas</taxon>
    </lineage>
</organism>
<feature type="domain" description="Peptidase M28" evidence="1">
    <location>
        <begin position="90"/>
        <end position="293"/>
    </location>
</feature>
<evidence type="ECO:0000313" key="2">
    <source>
        <dbReference type="EMBL" id="EMD84359.1"/>
    </source>
</evidence>
<dbReference type="AlphaFoldDB" id="M2TCX4"/>
<protein>
    <submittedName>
        <fullName evidence="2">Peptidase M28</fullName>
    </submittedName>
</protein>
<sequence length="323" mass="34002">MAVTSCASTALRTEPSSAEYSLSPDALAAHVAWLSSDDLAGREPGTEGDKDTTAYLVSQFRALGAVPLAAPDYRQSFEISLDEATVQTANVVATVRGTREPERYVLFIAHHDGQGLCAESNDRICNSAVDNASGTAVLIEMARQVAARPLPISIIFLASGAEEEGLLGAKAFIEDPPVPLAQIEAAFGLDTVAARGYSDTVGILGEGLTSLDPLVRRAAARSGRHVDTAEGTADFYRRSDHAVFADAGVPAIMVTGLFAPGEDKFVTGAYAANHYHRPSDEAGPTIDYRGAAADGALLLEIAALVADAETPPRWTENSIYQRP</sequence>
<dbReference type="GO" id="GO:0006508">
    <property type="term" value="P:proteolysis"/>
    <property type="evidence" value="ECO:0007669"/>
    <property type="project" value="InterPro"/>
</dbReference>
<dbReference type="SUPFAM" id="SSF53187">
    <property type="entry name" value="Zn-dependent exopeptidases"/>
    <property type="match status" value="1"/>
</dbReference>
<dbReference type="PANTHER" id="PTHR12147">
    <property type="entry name" value="METALLOPEPTIDASE M28 FAMILY MEMBER"/>
    <property type="match status" value="1"/>
</dbReference>
<accession>M2TCX4</accession>
<evidence type="ECO:0000259" key="1">
    <source>
        <dbReference type="Pfam" id="PF04389"/>
    </source>
</evidence>
<proteinExistence type="predicted"/>
<evidence type="ECO:0000313" key="3">
    <source>
        <dbReference type="Proteomes" id="UP000011717"/>
    </source>
</evidence>
<dbReference type="InterPro" id="IPR045175">
    <property type="entry name" value="M28_fam"/>
</dbReference>
<reference evidence="2 3" key="1">
    <citation type="journal article" date="2013" name="Genome Announc.">
        <title>Draft Genome Sequence of Strain JLT2015T, Belonging to the Family Sphingomonadaceae of the Alphaproteobacteria.</title>
        <authorList>
            <person name="Tang K."/>
            <person name="Liu K."/>
            <person name="Li S."/>
            <person name="Jiao N."/>
        </authorList>
    </citation>
    <scope>NUCLEOTIDE SEQUENCE [LARGE SCALE GENOMIC DNA]</scope>
    <source>
        <strain evidence="2 3">JLT2015</strain>
    </source>
</reference>
<dbReference type="EMBL" id="AMRV01000001">
    <property type="protein sequence ID" value="EMD84359.1"/>
    <property type="molecule type" value="Genomic_DNA"/>
</dbReference>